<feature type="transmembrane region" description="Helical" evidence="7">
    <location>
        <begin position="310"/>
        <end position="332"/>
    </location>
</feature>
<evidence type="ECO:0000256" key="4">
    <source>
        <dbReference type="ARBA" id="ARBA00022989"/>
    </source>
</evidence>
<dbReference type="OrthoDB" id="9800416at2"/>
<feature type="transmembrane region" description="Helical" evidence="7">
    <location>
        <begin position="131"/>
        <end position="152"/>
    </location>
</feature>
<dbReference type="Proteomes" id="UP000305267">
    <property type="component" value="Unassembled WGS sequence"/>
</dbReference>
<feature type="region of interest" description="Disordered" evidence="6">
    <location>
        <begin position="1"/>
        <end position="26"/>
    </location>
</feature>
<dbReference type="EMBL" id="VDDA01000007">
    <property type="protein sequence ID" value="TNC12003.1"/>
    <property type="molecule type" value="Genomic_DNA"/>
</dbReference>
<evidence type="ECO:0000256" key="7">
    <source>
        <dbReference type="SAM" id="Phobius"/>
    </source>
</evidence>
<dbReference type="InterPro" id="IPR020846">
    <property type="entry name" value="MFS_dom"/>
</dbReference>
<feature type="transmembrane region" description="Helical" evidence="7">
    <location>
        <begin position="338"/>
        <end position="355"/>
    </location>
</feature>
<keyword evidence="4 7" id="KW-1133">Transmembrane helix</keyword>
<keyword evidence="5 7" id="KW-0472">Membrane</keyword>
<dbReference type="PANTHER" id="PTHR23502">
    <property type="entry name" value="MAJOR FACILITATOR SUPERFAMILY"/>
    <property type="match status" value="1"/>
</dbReference>
<feature type="transmembrane region" description="Helical" evidence="7">
    <location>
        <begin position="274"/>
        <end position="298"/>
    </location>
</feature>
<evidence type="ECO:0000313" key="10">
    <source>
        <dbReference type="Proteomes" id="UP000305267"/>
    </source>
</evidence>
<dbReference type="SUPFAM" id="SSF103473">
    <property type="entry name" value="MFS general substrate transporter"/>
    <property type="match status" value="1"/>
</dbReference>
<comment type="subcellular location">
    <subcellularLocation>
        <location evidence="1">Membrane</location>
        <topology evidence="1">Multi-pass membrane protein</topology>
    </subcellularLocation>
</comment>
<accession>A0A5C4LE97</accession>
<proteinExistence type="predicted"/>
<evidence type="ECO:0000259" key="8">
    <source>
        <dbReference type="PROSITE" id="PS50850"/>
    </source>
</evidence>
<feature type="transmembrane region" description="Helical" evidence="7">
    <location>
        <begin position="405"/>
        <end position="423"/>
    </location>
</feature>
<dbReference type="GO" id="GO:0005886">
    <property type="term" value="C:plasma membrane"/>
    <property type="evidence" value="ECO:0007669"/>
    <property type="project" value="TreeGrafter"/>
</dbReference>
<comment type="caution">
    <text evidence="9">The sequence shown here is derived from an EMBL/GenBank/DDBJ whole genome shotgun (WGS) entry which is preliminary data.</text>
</comment>
<name>A0A5C4LE97_9HYPH</name>
<dbReference type="GO" id="GO:0022857">
    <property type="term" value="F:transmembrane transporter activity"/>
    <property type="evidence" value="ECO:0007669"/>
    <property type="project" value="InterPro"/>
</dbReference>
<evidence type="ECO:0000256" key="6">
    <source>
        <dbReference type="SAM" id="MobiDB-lite"/>
    </source>
</evidence>
<feature type="transmembrane region" description="Helical" evidence="7">
    <location>
        <begin position="367"/>
        <end position="393"/>
    </location>
</feature>
<dbReference type="Gene3D" id="1.20.1720.10">
    <property type="entry name" value="Multidrug resistance protein D"/>
    <property type="match status" value="1"/>
</dbReference>
<dbReference type="PROSITE" id="PS50850">
    <property type="entry name" value="MFS"/>
    <property type="match status" value="1"/>
</dbReference>
<dbReference type="InterPro" id="IPR011701">
    <property type="entry name" value="MFS"/>
</dbReference>
<feature type="transmembrane region" description="Helical" evidence="7">
    <location>
        <begin position="39"/>
        <end position="64"/>
    </location>
</feature>
<evidence type="ECO:0000256" key="2">
    <source>
        <dbReference type="ARBA" id="ARBA00022448"/>
    </source>
</evidence>
<keyword evidence="2" id="KW-0813">Transport</keyword>
<feature type="transmembrane region" description="Helical" evidence="7">
    <location>
        <begin position="106"/>
        <end position="125"/>
    </location>
</feature>
<feature type="transmembrane region" description="Helical" evidence="7">
    <location>
        <begin position="76"/>
        <end position="94"/>
    </location>
</feature>
<keyword evidence="3 7" id="KW-0812">Transmembrane</keyword>
<dbReference type="InterPro" id="IPR036259">
    <property type="entry name" value="MFS_trans_sf"/>
</dbReference>
<evidence type="ECO:0000256" key="3">
    <source>
        <dbReference type="ARBA" id="ARBA00022692"/>
    </source>
</evidence>
<reference evidence="9 10" key="1">
    <citation type="submission" date="2019-06" db="EMBL/GenBank/DDBJ databases">
        <title>Genome of Methylobacterium sp. 17Sr1-39.</title>
        <authorList>
            <person name="Seo T."/>
        </authorList>
    </citation>
    <scope>NUCLEOTIDE SEQUENCE [LARGE SCALE GENOMIC DNA]</scope>
    <source>
        <strain evidence="9 10">17Sr1-39</strain>
    </source>
</reference>
<dbReference type="Pfam" id="PF07690">
    <property type="entry name" value="MFS_1"/>
    <property type="match status" value="1"/>
</dbReference>
<organism evidence="9 10">
    <name type="scientific">Methylobacterium terricola</name>
    <dbReference type="NCBI Taxonomy" id="2583531"/>
    <lineage>
        <taxon>Bacteria</taxon>
        <taxon>Pseudomonadati</taxon>
        <taxon>Pseudomonadota</taxon>
        <taxon>Alphaproteobacteria</taxon>
        <taxon>Hyphomicrobiales</taxon>
        <taxon>Methylobacteriaceae</taxon>
        <taxon>Methylobacterium</taxon>
    </lineage>
</organism>
<feature type="transmembrane region" description="Helical" evidence="7">
    <location>
        <begin position="194"/>
        <end position="214"/>
    </location>
</feature>
<feature type="transmembrane region" description="Helical" evidence="7">
    <location>
        <begin position="244"/>
        <end position="262"/>
    </location>
</feature>
<sequence length="433" mass="45538">MASSARGEATPSAAETPTREVPGRDPAAAAWAGPRFVEFVALMALMMGLTAVTIDSFLPAFPAIQHDFAVQDPNRLQLLVYVYMLGFGTAQLLYGPISDGTGRRPALIAGVAVYLAGTVLAMLAPSFEMLLLARAIQGIGGAAGRVLAVAIVRDRYEGRDMARVMSFCMMVFLIVPILAPSLGGAVLFAGSWRLIFGLMLALALVTLAWFGWRLPETLHPAFRRPVSARAIGSGIAVTVRTRAALGYATALGLTTGCIMGYVGSAQAIFDTGLYHLGALFPVAFALIAGAMGLATLINARLVRRLGMRRLAHAGTLGLFLVACLQLALMLAFAGHPPLWLFIATLAACQFLMSFAMPNYNALAMEPLAAIAGTASSFIGFYTTLLAAFCGLLVGQSFDGSVTPLAIGYFCLSGLALAMVLWTERGQLFGSGGR</sequence>
<evidence type="ECO:0000256" key="5">
    <source>
        <dbReference type="ARBA" id="ARBA00023136"/>
    </source>
</evidence>
<gene>
    <name evidence="9" type="ORF">FF100_17330</name>
</gene>
<dbReference type="CDD" id="cd17320">
    <property type="entry name" value="MFS_MdfA_MDR_like"/>
    <property type="match status" value="1"/>
</dbReference>
<protein>
    <submittedName>
        <fullName evidence="9">Multidrug effflux MFS transporter</fullName>
    </submittedName>
</protein>
<feature type="transmembrane region" description="Helical" evidence="7">
    <location>
        <begin position="164"/>
        <end position="188"/>
    </location>
</feature>
<evidence type="ECO:0000313" key="9">
    <source>
        <dbReference type="EMBL" id="TNC12003.1"/>
    </source>
</evidence>
<keyword evidence="10" id="KW-1185">Reference proteome</keyword>
<dbReference type="RefSeq" id="WP_139036934.1">
    <property type="nucleotide sequence ID" value="NZ_VDDA01000007.1"/>
</dbReference>
<dbReference type="PANTHER" id="PTHR23502:SF132">
    <property type="entry name" value="POLYAMINE TRANSPORTER 2-RELATED"/>
    <property type="match status" value="1"/>
</dbReference>
<dbReference type="AlphaFoldDB" id="A0A5C4LE97"/>
<evidence type="ECO:0000256" key="1">
    <source>
        <dbReference type="ARBA" id="ARBA00004141"/>
    </source>
</evidence>
<feature type="domain" description="Major facilitator superfamily (MFS) profile" evidence="8">
    <location>
        <begin position="36"/>
        <end position="425"/>
    </location>
</feature>